<dbReference type="EMBL" id="QLMA01000001">
    <property type="protein sequence ID" value="RAJ87381.1"/>
    <property type="molecule type" value="Genomic_DNA"/>
</dbReference>
<gene>
    <name evidence="1" type="ORF">CLV59_101130</name>
</gene>
<evidence type="ECO:0000313" key="1">
    <source>
        <dbReference type="EMBL" id="RAJ87381.1"/>
    </source>
</evidence>
<name>A0A327WCU4_9BACT</name>
<reference evidence="1 2" key="1">
    <citation type="submission" date="2018-06" db="EMBL/GenBank/DDBJ databases">
        <title>Genomic Encyclopedia of Archaeal and Bacterial Type Strains, Phase II (KMG-II): from individual species to whole genera.</title>
        <authorList>
            <person name="Goeker M."/>
        </authorList>
    </citation>
    <scope>NUCLEOTIDE SEQUENCE [LARGE SCALE GENOMIC DNA]</scope>
    <source>
        <strain evidence="1 2">DSM 29821</strain>
    </source>
</reference>
<organism evidence="1 2">
    <name type="scientific">Chitinophaga dinghuensis</name>
    <dbReference type="NCBI Taxonomy" id="1539050"/>
    <lineage>
        <taxon>Bacteria</taxon>
        <taxon>Pseudomonadati</taxon>
        <taxon>Bacteroidota</taxon>
        <taxon>Chitinophagia</taxon>
        <taxon>Chitinophagales</taxon>
        <taxon>Chitinophagaceae</taxon>
        <taxon>Chitinophaga</taxon>
    </lineage>
</organism>
<protein>
    <recommendedName>
        <fullName evidence="3">Lipoprotein</fullName>
    </recommendedName>
</protein>
<comment type="caution">
    <text evidence="1">The sequence shown here is derived from an EMBL/GenBank/DDBJ whole genome shotgun (WGS) entry which is preliminary data.</text>
</comment>
<keyword evidence="2" id="KW-1185">Reference proteome</keyword>
<accession>A0A327WCU4</accession>
<evidence type="ECO:0008006" key="3">
    <source>
        <dbReference type="Google" id="ProtNLM"/>
    </source>
</evidence>
<dbReference type="RefSeq" id="WP_111590079.1">
    <property type="nucleotide sequence ID" value="NZ_QLMA01000001.1"/>
</dbReference>
<dbReference type="AlphaFoldDB" id="A0A327WCU4"/>
<dbReference type="OrthoDB" id="675887at2"/>
<sequence>MKRTCYWLTAILFLSSCITDPPPGPSFQQVIHYETACNDPWGKAANTTPALVDKWLTEKGINPAYPTSVEGSTADSLLQSTDCSKLTGRRYVLSIYGKDVQKAIEDGVKPAK</sequence>
<dbReference type="PROSITE" id="PS51257">
    <property type="entry name" value="PROKAR_LIPOPROTEIN"/>
    <property type="match status" value="1"/>
</dbReference>
<proteinExistence type="predicted"/>
<evidence type="ECO:0000313" key="2">
    <source>
        <dbReference type="Proteomes" id="UP000249819"/>
    </source>
</evidence>
<dbReference type="Proteomes" id="UP000249819">
    <property type="component" value="Unassembled WGS sequence"/>
</dbReference>